<dbReference type="Gene3D" id="1.10.357.10">
    <property type="entry name" value="Tetracycline Repressor, domain 2"/>
    <property type="match status" value="1"/>
</dbReference>
<keyword evidence="7" id="KW-1185">Reference proteome</keyword>
<dbReference type="PRINTS" id="PR00455">
    <property type="entry name" value="HTHTETR"/>
</dbReference>
<organism evidence="6 7">
    <name type="scientific">Billgrantia aerodenitrificans</name>
    <dbReference type="NCBI Taxonomy" id="2733483"/>
    <lineage>
        <taxon>Bacteria</taxon>
        <taxon>Pseudomonadati</taxon>
        <taxon>Pseudomonadota</taxon>
        <taxon>Gammaproteobacteria</taxon>
        <taxon>Oceanospirillales</taxon>
        <taxon>Halomonadaceae</taxon>
        <taxon>Billgrantia</taxon>
    </lineage>
</organism>
<dbReference type="SUPFAM" id="SSF46689">
    <property type="entry name" value="Homeodomain-like"/>
    <property type="match status" value="1"/>
</dbReference>
<accession>A0ABS9AVT2</accession>
<feature type="DNA-binding region" description="H-T-H motif" evidence="4">
    <location>
        <begin position="36"/>
        <end position="55"/>
    </location>
</feature>
<proteinExistence type="predicted"/>
<evidence type="ECO:0000259" key="5">
    <source>
        <dbReference type="PROSITE" id="PS50977"/>
    </source>
</evidence>
<keyword evidence="2 4" id="KW-0238">DNA-binding</keyword>
<evidence type="ECO:0000256" key="3">
    <source>
        <dbReference type="ARBA" id="ARBA00023163"/>
    </source>
</evidence>
<dbReference type="EMBL" id="JABFTV010000008">
    <property type="protein sequence ID" value="MCE8025732.1"/>
    <property type="molecule type" value="Genomic_DNA"/>
</dbReference>
<feature type="domain" description="HTH tetR-type" evidence="5">
    <location>
        <begin position="13"/>
        <end position="73"/>
    </location>
</feature>
<evidence type="ECO:0000313" key="7">
    <source>
        <dbReference type="Proteomes" id="UP001320272"/>
    </source>
</evidence>
<dbReference type="PANTHER" id="PTHR30055">
    <property type="entry name" value="HTH-TYPE TRANSCRIPTIONAL REGULATOR RUTR"/>
    <property type="match status" value="1"/>
</dbReference>
<dbReference type="InterPro" id="IPR009057">
    <property type="entry name" value="Homeodomain-like_sf"/>
</dbReference>
<sequence length="247" mass="27765">MATQVSRRERLRQATLAEIREAARNLLIYKGTAAVTINAIAREVGMSGPAVYRYYESHDDLVSALTAEFYEELTAAMKAAGAATSGTPGQRLIAMARAMRTWAVRHPAEFGWVFASPVPAVDIRNPESSRHQAGVAFGKTFLDQLVEVWETKPFAVPALDELDPSLLRQLQDYSEAIDGLLPPEAVHVFLWCWIRLYGLLCMEIMNQLAFAYSDMEPVFEECLEEICEKLSIRYERCISQRRGRDAS</sequence>
<dbReference type="InterPro" id="IPR050109">
    <property type="entry name" value="HTH-type_TetR-like_transc_reg"/>
</dbReference>
<name>A0ABS9AVT2_9GAMM</name>
<reference evidence="6 7" key="1">
    <citation type="journal article" date="2021" name="Front. Microbiol.">
        <title>Aerobic Denitrification and Heterotrophic Sulfur Oxidation in the Genus Halomonas Revealed by Six Novel Species Characterizations and Genome-Based Analysis.</title>
        <authorList>
            <person name="Wang L."/>
            <person name="Shao Z."/>
        </authorList>
    </citation>
    <scope>NUCLEOTIDE SEQUENCE [LARGE SCALE GENOMIC DNA]</scope>
    <source>
        <strain evidence="6 7">MCCC 1A11058</strain>
    </source>
</reference>
<dbReference type="Proteomes" id="UP001320272">
    <property type="component" value="Unassembled WGS sequence"/>
</dbReference>
<evidence type="ECO:0000256" key="4">
    <source>
        <dbReference type="PROSITE-ProRule" id="PRU00335"/>
    </source>
</evidence>
<gene>
    <name evidence="6" type="ORF">HOP59_16510</name>
</gene>
<dbReference type="SUPFAM" id="SSF48498">
    <property type="entry name" value="Tetracyclin repressor-like, C-terminal domain"/>
    <property type="match status" value="1"/>
</dbReference>
<dbReference type="InterPro" id="IPR001647">
    <property type="entry name" value="HTH_TetR"/>
</dbReference>
<protein>
    <submittedName>
        <fullName evidence="6">TetR/AcrR family transcriptional regulator</fullName>
    </submittedName>
</protein>
<dbReference type="InterPro" id="IPR036271">
    <property type="entry name" value="Tet_transcr_reg_TetR-rel_C_sf"/>
</dbReference>
<dbReference type="Pfam" id="PF00440">
    <property type="entry name" value="TetR_N"/>
    <property type="match status" value="1"/>
</dbReference>
<keyword evidence="3" id="KW-0804">Transcription</keyword>
<dbReference type="Pfam" id="PF13305">
    <property type="entry name" value="TetR_C_33"/>
    <property type="match status" value="1"/>
</dbReference>
<evidence type="ECO:0000256" key="1">
    <source>
        <dbReference type="ARBA" id="ARBA00023015"/>
    </source>
</evidence>
<comment type="caution">
    <text evidence="6">The sequence shown here is derived from an EMBL/GenBank/DDBJ whole genome shotgun (WGS) entry which is preliminary data.</text>
</comment>
<dbReference type="PROSITE" id="PS50977">
    <property type="entry name" value="HTH_TETR_2"/>
    <property type="match status" value="1"/>
</dbReference>
<dbReference type="PANTHER" id="PTHR30055:SF243">
    <property type="entry name" value="HTH-TYPE TRANSCRIPTIONAL REGULATOR RV1816"/>
    <property type="match status" value="1"/>
</dbReference>
<dbReference type="RefSeq" id="WP_010628157.1">
    <property type="nucleotide sequence ID" value="NZ_JABFTV010000008.1"/>
</dbReference>
<evidence type="ECO:0000313" key="6">
    <source>
        <dbReference type="EMBL" id="MCE8025732.1"/>
    </source>
</evidence>
<keyword evidence="1" id="KW-0805">Transcription regulation</keyword>
<dbReference type="InterPro" id="IPR025996">
    <property type="entry name" value="MT1864/Rv1816-like_C"/>
</dbReference>
<evidence type="ECO:0000256" key="2">
    <source>
        <dbReference type="ARBA" id="ARBA00023125"/>
    </source>
</evidence>